<dbReference type="Pfam" id="PF06283">
    <property type="entry name" value="ThuA"/>
    <property type="match status" value="1"/>
</dbReference>
<dbReference type="InterPro" id="IPR029062">
    <property type="entry name" value="Class_I_gatase-like"/>
</dbReference>
<dbReference type="Proteomes" id="UP000252733">
    <property type="component" value="Unassembled WGS sequence"/>
</dbReference>
<accession>A0A368UPN7</accession>
<name>A0A368UPN7_9BACT</name>
<protein>
    <recommendedName>
        <fullName evidence="2">ThuA-like domain-containing protein</fullName>
    </recommendedName>
</protein>
<dbReference type="EMBL" id="QPIZ01000020">
    <property type="protein sequence ID" value="RCW30798.1"/>
    <property type="molecule type" value="Genomic_DNA"/>
</dbReference>
<keyword evidence="4" id="KW-1185">Reference proteome</keyword>
<evidence type="ECO:0000313" key="3">
    <source>
        <dbReference type="EMBL" id="RCW30798.1"/>
    </source>
</evidence>
<dbReference type="RefSeq" id="WP_258861637.1">
    <property type="nucleotide sequence ID" value="NZ_QPIZ01000020.1"/>
</dbReference>
<proteinExistence type="predicted"/>
<feature type="domain" description="ThuA-like" evidence="2">
    <location>
        <begin position="27"/>
        <end position="248"/>
    </location>
</feature>
<dbReference type="InterPro" id="IPR029010">
    <property type="entry name" value="ThuA-like"/>
</dbReference>
<sequence>MKQTLYLILFLFMIATTQSQNQTPDLKILAFSKTAGYRHGAIPQSLIALGQLAEQNNWKIIATEEGEIFTPENLSSFDLVIFVHATKDILDAQQQEALKGYVENGGGLLTLHTGADTEYDWGWYTRAIGASFVGHPPSQEGKLIIEDRSHPATAHFPDSTWVVTDEWYSFDRNPREDVHVLISIDEDSYDVDDNRWFEGAQQRMGDHPLVWYRLVGKGKVFQTALGHEPELYHNPLFLQHLKGAILWTATEE</sequence>
<reference evidence="3 4" key="1">
    <citation type="submission" date="2018-07" db="EMBL/GenBank/DDBJ databases">
        <title>Freshwater and sediment microbial communities from various areas in North America, analyzing microbe dynamics in response to fracking.</title>
        <authorList>
            <person name="Lamendella R."/>
        </authorList>
    </citation>
    <scope>NUCLEOTIDE SEQUENCE [LARGE SCALE GENOMIC DNA]</scope>
    <source>
        <strain evidence="3 4">160A</strain>
    </source>
</reference>
<comment type="caution">
    <text evidence="3">The sequence shown here is derived from an EMBL/GenBank/DDBJ whole genome shotgun (WGS) entry which is preliminary data.</text>
</comment>
<feature type="signal peptide" evidence="1">
    <location>
        <begin position="1"/>
        <end position="21"/>
    </location>
</feature>
<dbReference type="AlphaFoldDB" id="A0A368UPN7"/>
<gene>
    <name evidence="3" type="ORF">DFO77_12016</name>
</gene>
<evidence type="ECO:0000313" key="4">
    <source>
        <dbReference type="Proteomes" id="UP000252733"/>
    </source>
</evidence>
<evidence type="ECO:0000256" key="1">
    <source>
        <dbReference type="SAM" id="SignalP"/>
    </source>
</evidence>
<dbReference type="SUPFAM" id="SSF52317">
    <property type="entry name" value="Class I glutamine amidotransferase-like"/>
    <property type="match status" value="1"/>
</dbReference>
<dbReference type="PANTHER" id="PTHR40469">
    <property type="entry name" value="SECRETED GLYCOSYL HYDROLASE"/>
    <property type="match status" value="1"/>
</dbReference>
<dbReference type="Gene3D" id="3.40.50.880">
    <property type="match status" value="1"/>
</dbReference>
<feature type="chain" id="PRO_5016902749" description="ThuA-like domain-containing protein" evidence="1">
    <location>
        <begin position="22"/>
        <end position="252"/>
    </location>
</feature>
<organism evidence="3 4">
    <name type="scientific">Marinilabilia salmonicolor</name>
    <dbReference type="NCBI Taxonomy" id="989"/>
    <lineage>
        <taxon>Bacteria</taxon>
        <taxon>Pseudomonadati</taxon>
        <taxon>Bacteroidota</taxon>
        <taxon>Bacteroidia</taxon>
        <taxon>Marinilabiliales</taxon>
        <taxon>Marinilabiliaceae</taxon>
        <taxon>Marinilabilia</taxon>
    </lineage>
</organism>
<keyword evidence="1" id="KW-0732">Signal</keyword>
<evidence type="ECO:0000259" key="2">
    <source>
        <dbReference type="Pfam" id="PF06283"/>
    </source>
</evidence>
<dbReference type="PANTHER" id="PTHR40469:SF2">
    <property type="entry name" value="GALACTOSE-BINDING DOMAIN-LIKE SUPERFAMILY PROTEIN"/>
    <property type="match status" value="1"/>
</dbReference>